<feature type="region of interest" description="Disordered" evidence="1">
    <location>
        <begin position="1"/>
        <end position="28"/>
    </location>
</feature>
<dbReference type="AlphaFoldDB" id="A0A927GZP8"/>
<evidence type="ECO:0000256" key="1">
    <source>
        <dbReference type="SAM" id="MobiDB-lite"/>
    </source>
</evidence>
<keyword evidence="3" id="KW-1185">Reference proteome</keyword>
<evidence type="ECO:0000313" key="2">
    <source>
        <dbReference type="EMBL" id="MBD2863221.1"/>
    </source>
</evidence>
<evidence type="ECO:0000313" key="3">
    <source>
        <dbReference type="Proteomes" id="UP000639396"/>
    </source>
</evidence>
<dbReference type="Proteomes" id="UP000639396">
    <property type="component" value="Unassembled WGS sequence"/>
</dbReference>
<sequence>MEEQAKQNQEWRQTREQESKPAPPQAASGLSRRKLLAAMGMAGAGAAGLLYGVDRLPVTAKSKEVEECKTICVGSIAALLTLPEAKRNEAILYQITGYYAGSTVGGGLFHWDAVSTAADDGGTVFAVPGVLSGRFLRIHSGTLTLWDFGCVTAASFDNRERILAALYSNADTIIVPAGQFDSSPIQIGQAASGKRLAGVGFASCLSLIGHMTSSAGLLHFPRVGDPYGGAMTGAANFSIDRLRLRGDQATGTVSTTGLVIYTATHIEVGTLWSHGFYKSGMLIAGLPQHVRISTYYGYDNGNHPTSSTGGQGFAIVSDTNDYPAVHVEYAECWGNGLSNYGQGLDMVRGNATIGTLLAYDNGSSGMKIVNAQNLKIGTLIASRNNKHAGKTFGALYTNGDFGELSIGTFDVDQPAGSGLVIVNSGSVSIGSFRAKNCPSSAITCPLPAGKTATVLIGELEIDSISLTGLLLSAPSSTLHFSANKITMRNIGGAGIIANCHHFYAGEINAYQPQATPVLVTGSYGNFFVSSVTSLADTFIGTVVSISASVSRATILSIRKFGTHSSAIVDNGIDTYAPNNA</sequence>
<dbReference type="EMBL" id="JACXJA010000017">
    <property type="protein sequence ID" value="MBD2863221.1"/>
    <property type="molecule type" value="Genomic_DNA"/>
</dbReference>
<dbReference type="InterPro" id="IPR006311">
    <property type="entry name" value="TAT_signal"/>
</dbReference>
<dbReference type="SUPFAM" id="SSF51126">
    <property type="entry name" value="Pectin lyase-like"/>
    <property type="match status" value="1"/>
</dbReference>
<dbReference type="PROSITE" id="PS51318">
    <property type="entry name" value="TAT"/>
    <property type="match status" value="1"/>
</dbReference>
<dbReference type="InterPro" id="IPR011050">
    <property type="entry name" value="Pectin_lyase_fold/virulence"/>
</dbReference>
<gene>
    <name evidence="2" type="ORF">IDH45_14605</name>
</gene>
<protein>
    <submittedName>
        <fullName evidence="2">Uncharacterized protein</fullName>
    </submittedName>
</protein>
<organism evidence="2 3">
    <name type="scientific">Paenibacillus oceani</name>
    <dbReference type="NCBI Taxonomy" id="2772510"/>
    <lineage>
        <taxon>Bacteria</taxon>
        <taxon>Bacillati</taxon>
        <taxon>Bacillota</taxon>
        <taxon>Bacilli</taxon>
        <taxon>Bacillales</taxon>
        <taxon>Paenibacillaceae</taxon>
        <taxon>Paenibacillus</taxon>
    </lineage>
</organism>
<accession>A0A927GZP8</accession>
<name>A0A927GZP8_9BACL</name>
<comment type="caution">
    <text evidence="2">The sequence shown here is derived from an EMBL/GenBank/DDBJ whole genome shotgun (WGS) entry which is preliminary data.</text>
</comment>
<feature type="compositionally biased region" description="Polar residues" evidence="1">
    <location>
        <begin position="1"/>
        <end position="11"/>
    </location>
</feature>
<reference evidence="2" key="1">
    <citation type="submission" date="2020-09" db="EMBL/GenBank/DDBJ databases">
        <title>A novel bacterium of genus Paenibacillus, isolated from South China Sea.</title>
        <authorList>
            <person name="Huang H."/>
            <person name="Mo K."/>
            <person name="Hu Y."/>
        </authorList>
    </citation>
    <scope>NUCLEOTIDE SEQUENCE</scope>
    <source>
        <strain evidence="2">IB182363</strain>
    </source>
</reference>
<proteinExistence type="predicted"/>
<dbReference type="RefSeq" id="WP_190928814.1">
    <property type="nucleotide sequence ID" value="NZ_JACXJA010000017.1"/>
</dbReference>